<evidence type="ECO:0000313" key="1">
    <source>
        <dbReference type="EMBL" id="ASN79694.1"/>
    </source>
</evidence>
<organism evidence="1 2">
    <name type="scientific">Deinococcus ficus</name>
    <dbReference type="NCBI Taxonomy" id="317577"/>
    <lineage>
        <taxon>Bacteria</taxon>
        <taxon>Thermotogati</taxon>
        <taxon>Deinococcota</taxon>
        <taxon>Deinococci</taxon>
        <taxon>Deinococcales</taxon>
        <taxon>Deinococcaceae</taxon>
        <taxon>Deinococcus</taxon>
    </lineage>
</organism>
<dbReference type="KEGG" id="dfc:DFI_00595"/>
<accession>A0A221SST4</accession>
<gene>
    <name evidence="1" type="ORF">DFI_00595</name>
</gene>
<protein>
    <submittedName>
        <fullName evidence="1">Uncharacterized protein</fullName>
    </submittedName>
</protein>
<name>A0A221SST4_9DEIO</name>
<dbReference type="RefSeq" id="WP_027463257.1">
    <property type="nucleotide sequence ID" value="NZ_CP021081.1"/>
</dbReference>
<sequence length="282" mass="30572">MRILNIPVTAAQLAAWRARLAPAAQPFFLTAPEADALALPTLPRTSLAVTPEDRDTLTLWRVDPQADRVVTLTTAEFAALPGRTRQALLRAQVRHGRGNVPLGRHHQDLNPALPAGRFLWHPDHLTPAVLARVISQGSAPCQREHVPASVWAEAVTALPRVKALTGTFPAGPGNCFGAVMGAAGLTGAEDEWMQRAPFEAFLHARTRPGGTDEQPGTLLVWRNRDGQAEHAAVTLGGGWAFHKPAQTWWTPRIVLPTAALIRNWRTPGQRLERRTLLSPAAG</sequence>
<dbReference type="STRING" id="317577.GCA_000419625_01062"/>
<keyword evidence="2" id="KW-1185">Reference proteome</keyword>
<proteinExistence type="predicted"/>
<dbReference type="AlphaFoldDB" id="A0A221SST4"/>
<dbReference type="Proteomes" id="UP000259030">
    <property type="component" value="Chromosome"/>
</dbReference>
<evidence type="ECO:0000313" key="2">
    <source>
        <dbReference type="Proteomes" id="UP000259030"/>
    </source>
</evidence>
<dbReference type="EMBL" id="CP021081">
    <property type="protein sequence ID" value="ASN79694.1"/>
    <property type="molecule type" value="Genomic_DNA"/>
</dbReference>
<reference evidence="1 2" key="1">
    <citation type="submission" date="2017-05" db="EMBL/GenBank/DDBJ databases">
        <title>The complete genome sequence of Deinococcus ficus isolated from the rhizosphere of the Ficus religiosa L. in Taiwan.</title>
        <authorList>
            <person name="Wu K.-M."/>
            <person name="Liao T.-L."/>
            <person name="Liu Y.-M."/>
            <person name="Young C.-C."/>
            <person name="Tsai S.-F."/>
        </authorList>
    </citation>
    <scope>NUCLEOTIDE SEQUENCE [LARGE SCALE GENOMIC DNA]</scope>
    <source>
        <strain evidence="1 2">CC-FR2-10</strain>
    </source>
</reference>